<dbReference type="PRINTS" id="PR00081">
    <property type="entry name" value="GDHRDH"/>
</dbReference>
<dbReference type="AlphaFoldDB" id="K0KCZ0"/>
<dbReference type="STRING" id="1179773.BN6_73940"/>
<dbReference type="Pfam" id="PF00561">
    <property type="entry name" value="Abhydrolase_1"/>
    <property type="match status" value="1"/>
</dbReference>
<dbReference type="InterPro" id="IPR020904">
    <property type="entry name" value="Sc_DH/Rdtase_CS"/>
</dbReference>
<dbReference type="FunFam" id="3.40.50.720:FF:000084">
    <property type="entry name" value="Short-chain dehydrogenase reductase"/>
    <property type="match status" value="1"/>
</dbReference>
<dbReference type="PANTHER" id="PTHR43391">
    <property type="entry name" value="RETINOL DEHYDROGENASE-RELATED"/>
    <property type="match status" value="1"/>
</dbReference>
<dbReference type="EMBL" id="HE804045">
    <property type="protein sequence ID" value="CCH34624.1"/>
    <property type="molecule type" value="Genomic_DNA"/>
</dbReference>
<dbReference type="InterPro" id="IPR000073">
    <property type="entry name" value="AB_hydrolase_1"/>
</dbReference>
<evidence type="ECO:0000313" key="5">
    <source>
        <dbReference type="Proteomes" id="UP000006281"/>
    </source>
</evidence>
<dbReference type="eggNOG" id="COG4221">
    <property type="taxonomic scope" value="Bacteria"/>
</dbReference>
<gene>
    <name evidence="4" type="ordered locus">BN6_73940</name>
</gene>
<dbReference type="Pfam" id="PF00106">
    <property type="entry name" value="adh_short"/>
    <property type="match status" value="1"/>
</dbReference>
<name>K0KCZ0_SACES</name>
<dbReference type="InterPro" id="IPR036291">
    <property type="entry name" value="NAD(P)-bd_dom_sf"/>
</dbReference>
<protein>
    <submittedName>
        <fullName evidence="4">Short-chain dehydrogenase/reductase</fullName>
    </submittedName>
</protein>
<dbReference type="CDD" id="cd05233">
    <property type="entry name" value="SDR_c"/>
    <property type="match status" value="1"/>
</dbReference>
<feature type="domain" description="AB hydrolase-1" evidence="3">
    <location>
        <begin position="38"/>
        <end position="139"/>
    </location>
</feature>
<dbReference type="Gene3D" id="3.40.50.720">
    <property type="entry name" value="NAD(P)-binding Rossmann-like Domain"/>
    <property type="match status" value="1"/>
</dbReference>
<dbReference type="SUPFAM" id="SSF53474">
    <property type="entry name" value="alpha/beta-Hydrolases"/>
    <property type="match status" value="1"/>
</dbReference>
<reference evidence="4 5" key="1">
    <citation type="journal article" date="2012" name="BMC Genomics">
        <title>Complete genome sequence of Saccharothrix espanaensis DSM 44229T and comparison to the other completely sequenced Pseudonocardiaceae.</title>
        <authorList>
            <person name="Strobel T."/>
            <person name="Al-Dilaimi A."/>
            <person name="Blom J."/>
            <person name="Gessner A."/>
            <person name="Kalinowski J."/>
            <person name="Luzhetska M."/>
            <person name="Puhler A."/>
            <person name="Szczepanowski R."/>
            <person name="Bechthold A."/>
            <person name="Ruckert C."/>
        </authorList>
    </citation>
    <scope>NUCLEOTIDE SEQUENCE [LARGE SCALE GENOMIC DNA]</scope>
    <source>
        <strain evidence="5">ATCC 51144 / DSM 44229 / JCM 9112 / NBRC 15066 / NRRL 15764</strain>
    </source>
</reference>
<evidence type="ECO:0000313" key="4">
    <source>
        <dbReference type="EMBL" id="CCH34624.1"/>
    </source>
</evidence>
<comment type="similarity">
    <text evidence="1">Belongs to the short-chain dehydrogenases/reductases (SDR) family.</text>
</comment>
<organism evidence="4 5">
    <name type="scientific">Saccharothrix espanaensis (strain ATCC 51144 / DSM 44229 / JCM 9112 / NBRC 15066 / NRRL 15764)</name>
    <dbReference type="NCBI Taxonomy" id="1179773"/>
    <lineage>
        <taxon>Bacteria</taxon>
        <taxon>Bacillati</taxon>
        <taxon>Actinomycetota</taxon>
        <taxon>Actinomycetes</taxon>
        <taxon>Pseudonocardiales</taxon>
        <taxon>Pseudonocardiaceae</taxon>
        <taxon>Saccharothrix</taxon>
    </lineage>
</organism>
<proteinExistence type="inferred from homology"/>
<evidence type="ECO:0000256" key="1">
    <source>
        <dbReference type="ARBA" id="ARBA00006484"/>
    </source>
</evidence>
<dbReference type="PROSITE" id="PS00061">
    <property type="entry name" value="ADH_SHORT"/>
    <property type="match status" value="1"/>
</dbReference>
<evidence type="ECO:0000256" key="2">
    <source>
        <dbReference type="ARBA" id="ARBA00023002"/>
    </source>
</evidence>
<dbReference type="Gene3D" id="3.40.50.1820">
    <property type="entry name" value="alpha/beta hydrolase"/>
    <property type="match status" value="1"/>
</dbReference>
<dbReference type="GO" id="GO:0016491">
    <property type="term" value="F:oxidoreductase activity"/>
    <property type="evidence" value="ECO:0007669"/>
    <property type="project" value="UniProtKB-KW"/>
</dbReference>
<dbReference type="eggNOG" id="COG2267">
    <property type="taxonomic scope" value="Bacteria"/>
</dbReference>
<dbReference type="SUPFAM" id="SSF51735">
    <property type="entry name" value="NAD(P)-binding Rossmann-fold domains"/>
    <property type="match status" value="1"/>
</dbReference>
<dbReference type="NCBIfam" id="NF004514">
    <property type="entry name" value="PRK05855.1"/>
    <property type="match status" value="1"/>
</dbReference>
<dbReference type="Proteomes" id="UP000006281">
    <property type="component" value="Chromosome"/>
</dbReference>
<dbReference type="InterPro" id="IPR002347">
    <property type="entry name" value="SDR_fam"/>
</dbReference>
<evidence type="ECO:0000259" key="3">
    <source>
        <dbReference type="Pfam" id="PF00561"/>
    </source>
</evidence>
<keyword evidence="5" id="KW-1185">Reference proteome</keyword>
<dbReference type="PANTHER" id="PTHR43391:SF12">
    <property type="entry name" value="OXIDOREDUCTASE EPHD-RELATED"/>
    <property type="match status" value="1"/>
</dbReference>
<dbReference type="InterPro" id="IPR029058">
    <property type="entry name" value="AB_hydrolase_fold"/>
</dbReference>
<dbReference type="HOGENOM" id="CLU_511581_0_0_11"/>
<dbReference type="PATRIC" id="fig|1179773.3.peg.7472"/>
<keyword evidence="2" id="KW-0560">Oxidoreductase</keyword>
<accession>K0KCZ0</accession>
<sequence length="541" mass="58594">MGFAPPTLGGMAPARERFVECSDLRIRVVEEGVSGAAAVVLVHGFPDTLRIWDGVAARLRERFWVVRVDLPGAGGSGRPRGRDGFRVERVAGVLGEVVRRVVGRPVHLVGHDWGSVIGWRAVVDEPSLYLSFTSLSGPDLGHVRDWIGRHRWDPVGVVGLVRKSWYIAGFLVPWVPEAVWGLPFVRRRLRAGRRELVNGLELYRANIGRGAVPRRVEVAVRQVELVNDPYVSRRHLEAAEPWVSDLTRTPLHAGHWAPRTHPDQVARLIGDFVEGREARRVVVITGAGSGIGRATAVKFAREGALVVALDVDRAAARRTADEVGGHAYELDVTDSAATGEVARLVVERHGVPDVVMANAGVGVAGPFLQTSEEDWRTVVDVNLWGVVHTLRAFAPHLVERAQGGHLVVTASAAGYFPTAALPAYSTTKAAVLMLAQCLAAELKPHGIGVSAVCPGVVNTDIAGSTRFAGADAVEQAARRKKAARAYRLRGFGPEKVAGQVFRAVERNTPVVAVTPEARFVRVANRLSPRFVRWLGRVVNPT</sequence>
<dbReference type="KEGG" id="sesp:BN6_73940"/>